<dbReference type="PaxDb" id="2850-Phatr11940"/>
<dbReference type="eggNOG" id="KOG0100">
    <property type="taxonomic scope" value="Eukaryota"/>
</dbReference>
<evidence type="ECO:0008006" key="5">
    <source>
        <dbReference type="Google" id="ProtNLM"/>
    </source>
</evidence>
<dbReference type="OrthoDB" id="2401965at2759"/>
<dbReference type="SUPFAM" id="SSF53067">
    <property type="entry name" value="Actin-like ATPase domain"/>
    <property type="match status" value="2"/>
</dbReference>
<dbReference type="Proteomes" id="UP000000759">
    <property type="component" value="Chromosome 7"/>
</dbReference>
<reference evidence="3 4" key="1">
    <citation type="journal article" date="2008" name="Nature">
        <title>The Phaeodactylum genome reveals the evolutionary history of diatom genomes.</title>
        <authorList>
            <person name="Bowler C."/>
            <person name="Allen A.E."/>
            <person name="Badger J.H."/>
            <person name="Grimwood J."/>
            <person name="Jabbari K."/>
            <person name="Kuo A."/>
            <person name="Maheswari U."/>
            <person name="Martens C."/>
            <person name="Maumus F."/>
            <person name="Otillar R.P."/>
            <person name="Rayko E."/>
            <person name="Salamov A."/>
            <person name="Vandepoele K."/>
            <person name="Beszteri B."/>
            <person name="Gruber A."/>
            <person name="Heijde M."/>
            <person name="Katinka M."/>
            <person name="Mock T."/>
            <person name="Valentin K."/>
            <person name="Verret F."/>
            <person name="Berges J.A."/>
            <person name="Brownlee C."/>
            <person name="Cadoret J.P."/>
            <person name="Chiovitti A."/>
            <person name="Choi C.J."/>
            <person name="Coesel S."/>
            <person name="De Martino A."/>
            <person name="Detter J.C."/>
            <person name="Durkin C."/>
            <person name="Falciatore A."/>
            <person name="Fournet J."/>
            <person name="Haruta M."/>
            <person name="Huysman M.J."/>
            <person name="Jenkins B.D."/>
            <person name="Jiroutova K."/>
            <person name="Jorgensen R.E."/>
            <person name="Joubert Y."/>
            <person name="Kaplan A."/>
            <person name="Kroger N."/>
            <person name="Kroth P.G."/>
            <person name="La Roche J."/>
            <person name="Lindquist E."/>
            <person name="Lommer M."/>
            <person name="Martin-Jezequel V."/>
            <person name="Lopez P.J."/>
            <person name="Lucas S."/>
            <person name="Mangogna M."/>
            <person name="McGinnis K."/>
            <person name="Medlin L.K."/>
            <person name="Montsant A."/>
            <person name="Oudot-Le Secq M.P."/>
            <person name="Napoli C."/>
            <person name="Obornik M."/>
            <person name="Parker M.S."/>
            <person name="Petit J.L."/>
            <person name="Porcel B.M."/>
            <person name="Poulsen N."/>
            <person name="Robison M."/>
            <person name="Rychlewski L."/>
            <person name="Rynearson T.A."/>
            <person name="Schmutz J."/>
            <person name="Shapiro H."/>
            <person name="Siaut M."/>
            <person name="Stanley M."/>
            <person name="Sussman M.R."/>
            <person name="Taylor A.R."/>
            <person name="Vardi A."/>
            <person name="von Dassow P."/>
            <person name="Vyverman W."/>
            <person name="Willis A."/>
            <person name="Wyrwicz L.S."/>
            <person name="Rokhsar D.S."/>
            <person name="Weissenbach J."/>
            <person name="Armbrust E.V."/>
            <person name="Green B.R."/>
            <person name="Van de Peer Y."/>
            <person name="Grigoriev I.V."/>
        </authorList>
    </citation>
    <scope>NUCLEOTIDE SEQUENCE [LARGE SCALE GENOMIC DNA]</scope>
    <source>
        <strain evidence="3 4">CCAP 1055/1</strain>
    </source>
</reference>
<dbReference type="InterPro" id="IPR043129">
    <property type="entry name" value="ATPase_NBD"/>
</dbReference>
<dbReference type="InterPro" id="IPR013126">
    <property type="entry name" value="Hsp_70_fam"/>
</dbReference>
<dbReference type="RefSeq" id="XP_002179906.1">
    <property type="nucleotide sequence ID" value="XM_002179870.1"/>
</dbReference>
<keyword evidence="2" id="KW-0067">ATP-binding</keyword>
<dbReference type="STRING" id="556484.B7FYB4"/>
<dbReference type="GO" id="GO:0140662">
    <property type="term" value="F:ATP-dependent protein folding chaperone"/>
    <property type="evidence" value="ECO:0007669"/>
    <property type="project" value="InterPro"/>
</dbReference>
<dbReference type="PROSITE" id="PS01036">
    <property type="entry name" value="HSP70_3"/>
    <property type="match status" value="1"/>
</dbReference>
<reference evidence="4" key="2">
    <citation type="submission" date="2008-08" db="EMBL/GenBank/DDBJ databases">
        <authorList>
            <consortium name="Diatom Consortium"/>
            <person name="Grigoriev I."/>
            <person name="Grimwood J."/>
            <person name="Kuo A."/>
            <person name="Otillar R.P."/>
            <person name="Salamov A."/>
            <person name="Detter J.C."/>
            <person name="Lindquist E."/>
            <person name="Shapiro H."/>
            <person name="Lucas S."/>
            <person name="Glavina del Rio T."/>
            <person name="Pitluck S."/>
            <person name="Rokhsar D."/>
            <person name="Bowler C."/>
        </authorList>
    </citation>
    <scope>GENOME REANNOTATION</scope>
    <source>
        <strain evidence="4">CCAP 1055/1</strain>
    </source>
</reference>
<dbReference type="Gene3D" id="3.90.640.10">
    <property type="entry name" value="Actin, Chain A, domain 4"/>
    <property type="match status" value="1"/>
</dbReference>
<dbReference type="EMBL" id="CM000610">
    <property type="protein sequence ID" value="EEC48892.1"/>
    <property type="molecule type" value="Genomic_DNA"/>
</dbReference>
<dbReference type="Gene3D" id="3.30.420.40">
    <property type="match status" value="2"/>
</dbReference>
<evidence type="ECO:0000256" key="2">
    <source>
        <dbReference type="ARBA" id="ARBA00022840"/>
    </source>
</evidence>
<dbReference type="InParanoid" id="B7FYB4"/>
<proteinExistence type="predicted"/>
<dbReference type="PROSITE" id="PS00329">
    <property type="entry name" value="HSP70_2"/>
    <property type="match status" value="1"/>
</dbReference>
<dbReference type="KEGG" id="pti:PHATRDRAFT_11940"/>
<protein>
    <recommendedName>
        <fullName evidence="5">Heat shock protein 70</fullName>
    </recommendedName>
</protein>
<dbReference type="PANTHER" id="PTHR19375">
    <property type="entry name" value="HEAT SHOCK PROTEIN 70KDA"/>
    <property type="match status" value="1"/>
</dbReference>
<feature type="non-terminal residue" evidence="3">
    <location>
        <position position="1"/>
    </location>
</feature>
<dbReference type="GeneID" id="7200664"/>
<dbReference type="GO" id="GO:0005524">
    <property type="term" value="F:ATP binding"/>
    <property type="evidence" value="ECO:0007669"/>
    <property type="project" value="UniProtKB-KW"/>
</dbReference>
<accession>B7FYB4</accession>
<gene>
    <name evidence="3" type="ORF">PHATRDRAFT_11940</name>
</gene>
<keyword evidence="1" id="KW-0547">Nucleotide-binding</keyword>
<dbReference type="InterPro" id="IPR018181">
    <property type="entry name" value="Heat_shock_70_CS"/>
</dbReference>
<organism evidence="3 4">
    <name type="scientific">Phaeodactylum tricornutum (strain CCAP 1055/1)</name>
    <dbReference type="NCBI Taxonomy" id="556484"/>
    <lineage>
        <taxon>Eukaryota</taxon>
        <taxon>Sar</taxon>
        <taxon>Stramenopiles</taxon>
        <taxon>Ochrophyta</taxon>
        <taxon>Bacillariophyta</taxon>
        <taxon>Bacillariophyceae</taxon>
        <taxon>Bacillariophycidae</taxon>
        <taxon>Naviculales</taxon>
        <taxon>Phaeodactylaceae</taxon>
        <taxon>Phaeodactylum</taxon>
    </lineage>
</organism>
<dbReference type="AlphaFoldDB" id="B7FYB4"/>
<dbReference type="Pfam" id="PF00012">
    <property type="entry name" value="HSP70"/>
    <property type="match status" value="1"/>
</dbReference>
<dbReference type="PRINTS" id="PR00301">
    <property type="entry name" value="HEATSHOCK70"/>
</dbReference>
<keyword evidence="4" id="KW-1185">Reference proteome</keyword>
<name>B7FYB4_PHATC</name>
<sequence length="330" mass="35735">TAVVVGQAAKRRIDSHPHHTLYQAKRVLGRPSDDPAMTELREEVEFAVTADPEHGVVFGVPETSRPISPQQVGSYVVSHLMRITETFLGHDNIKSAVICVPAKFNAAQKLATYQAFRQAGVTVARVVEEPTAAALAYGLNRKEGVDHILVYDFGGGTLDVSLLHVSDGFVDVMGSDGDDRLGGADFDAAIAHFLLEHRHGQAVVSRVSQALQSLVQALPSNVDLEDQLSASYVSLEGFCTDLTTFRLSLTSREYEQSVQALYARSISPVTRLLNDLNLRHDDVDEVVMVGGTTRIPQIRKLVQQALPSASVNTHIDPDITVAYGAASVID</sequence>
<evidence type="ECO:0000313" key="3">
    <source>
        <dbReference type="EMBL" id="EEC48892.1"/>
    </source>
</evidence>
<evidence type="ECO:0000256" key="1">
    <source>
        <dbReference type="ARBA" id="ARBA00022741"/>
    </source>
</evidence>
<evidence type="ECO:0000313" key="4">
    <source>
        <dbReference type="Proteomes" id="UP000000759"/>
    </source>
</evidence>